<organism evidence="1">
    <name type="scientific">marine sediment metagenome</name>
    <dbReference type="NCBI Taxonomy" id="412755"/>
    <lineage>
        <taxon>unclassified sequences</taxon>
        <taxon>metagenomes</taxon>
        <taxon>ecological metagenomes</taxon>
    </lineage>
</organism>
<name>A0A0F9QML2_9ZZZZ</name>
<dbReference type="EMBL" id="LAZR01001393">
    <property type="protein sequence ID" value="KKN45390.1"/>
    <property type="molecule type" value="Genomic_DNA"/>
</dbReference>
<proteinExistence type="predicted"/>
<evidence type="ECO:0000313" key="1">
    <source>
        <dbReference type="EMBL" id="KKN45390.1"/>
    </source>
</evidence>
<dbReference type="AlphaFoldDB" id="A0A0F9QML2"/>
<comment type="caution">
    <text evidence="1">The sequence shown here is derived from an EMBL/GenBank/DDBJ whole genome shotgun (WGS) entry which is preliminary data.</text>
</comment>
<sequence length="175" mass="19752">MPTLYMKDLHDDEDDVEMVEEYKTAELGLPQEADIPEKYDLLAALNLPEKGRCAFEYLPAGIRLGQGWKAEETIFDHTLVARAAAFQRCATLGHPTRVILQTSKGPFTICLFYRKEEKVFIVVRVSDEKILEQEVLYSVDEVGKGEIKVTEVTDDEGSLGKENTFKGLGYQVTMD</sequence>
<gene>
    <name evidence="1" type="ORF">LCGC14_0683760</name>
</gene>
<protein>
    <submittedName>
        <fullName evidence="1">Uncharacterized protein</fullName>
    </submittedName>
</protein>
<reference evidence="1" key="1">
    <citation type="journal article" date="2015" name="Nature">
        <title>Complex archaea that bridge the gap between prokaryotes and eukaryotes.</title>
        <authorList>
            <person name="Spang A."/>
            <person name="Saw J.H."/>
            <person name="Jorgensen S.L."/>
            <person name="Zaremba-Niedzwiedzka K."/>
            <person name="Martijn J."/>
            <person name="Lind A.E."/>
            <person name="van Eijk R."/>
            <person name="Schleper C."/>
            <person name="Guy L."/>
            <person name="Ettema T.J."/>
        </authorList>
    </citation>
    <scope>NUCLEOTIDE SEQUENCE</scope>
</reference>
<accession>A0A0F9QML2</accession>